<dbReference type="InterPro" id="IPR021054">
    <property type="entry name" value="Cell_wall_mannoprotein_1"/>
</dbReference>
<evidence type="ECO:0000313" key="2">
    <source>
        <dbReference type="Proteomes" id="UP000011064"/>
    </source>
</evidence>
<dbReference type="InParanoid" id="L8G9Q9"/>
<dbReference type="Proteomes" id="UP000011064">
    <property type="component" value="Unassembled WGS sequence"/>
</dbReference>
<dbReference type="VEuPathDB" id="FungiDB:GMDG_03454"/>
<gene>
    <name evidence="1" type="ORF">GMDG_03454</name>
</gene>
<dbReference type="PANTHER" id="PTHR38123:SF4">
    <property type="entry name" value="CELL WALL GALACTOMANNOPROTEIN, PUTATIVE (AFU_ORTHOLOGUE AFUA_4G00870)-RELATED"/>
    <property type="match status" value="1"/>
</dbReference>
<keyword evidence="2" id="KW-1185">Reference proteome</keyword>
<name>L8G9Q9_PSED2</name>
<dbReference type="GO" id="GO:0005576">
    <property type="term" value="C:extracellular region"/>
    <property type="evidence" value="ECO:0007669"/>
    <property type="project" value="TreeGrafter"/>
</dbReference>
<organism evidence="1 2">
    <name type="scientific">Pseudogymnoascus destructans (strain ATCC MYA-4855 / 20631-21)</name>
    <name type="common">Bat white-nose syndrome fungus</name>
    <name type="synonym">Geomyces destructans</name>
    <dbReference type="NCBI Taxonomy" id="658429"/>
    <lineage>
        <taxon>Eukaryota</taxon>
        <taxon>Fungi</taxon>
        <taxon>Dikarya</taxon>
        <taxon>Ascomycota</taxon>
        <taxon>Pezizomycotina</taxon>
        <taxon>Leotiomycetes</taxon>
        <taxon>Thelebolales</taxon>
        <taxon>Thelebolaceae</taxon>
        <taxon>Pseudogymnoascus</taxon>
    </lineage>
</organism>
<evidence type="ECO:0008006" key="3">
    <source>
        <dbReference type="Google" id="ProtNLM"/>
    </source>
</evidence>
<accession>L8G9Q9</accession>
<protein>
    <recommendedName>
        <fullName evidence="3">Antigenic cell wall galactomannoprotein</fullName>
    </recommendedName>
</protein>
<dbReference type="AlphaFoldDB" id="L8G9Q9"/>
<dbReference type="Pfam" id="PF12296">
    <property type="entry name" value="HsbA"/>
    <property type="match status" value="1"/>
</dbReference>
<reference evidence="2" key="1">
    <citation type="submission" date="2010-09" db="EMBL/GenBank/DDBJ databases">
        <title>The genome sequence of Geomyces destructans 20631-21.</title>
        <authorList>
            <consortium name="The Broad Institute Genome Sequencing Platform"/>
            <person name="Cuomo C.A."/>
            <person name="Blehert D.S."/>
            <person name="Lorch J.M."/>
            <person name="Young S.K."/>
            <person name="Zeng Q."/>
            <person name="Gargeya S."/>
            <person name="Fitzgerald M."/>
            <person name="Haas B."/>
            <person name="Abouelleil A."/>
            <person name="Alvarado L."/>
            <person name="Arachchi H.M."/>
            <person name="Berlin A."/>
            <person name="Brown A."/>
            <person name="Chapman S.B."/>
            <person name="Chen Z."/>
            <person name="Dunbar C."/>
            <person name="Freedman E."/>
            <person name="Gearin G."/>
            <person name="Gellesch M."/>
            <person name="Goldberg J."/>
            <person name="Griggs A."/>
            <person name="Gujja S."/>
            <person name="Heiman D."/>
            <person name="Howarth C."/>
            <person name="Larson L."/>
            <person name="Lui A."/>
            <person name="MacDonald P.J.P."/>
            <person name="Montmayeur A."/>
            <person name="Murphy C."/>
            <person name="Neiman D."/>
            <person name="Pearson M."/>
            <person name="Priest M."/>
            <person name="Roberts A."/>
            <person name="Saif S."/>
            <person name="Shea T."/>
            <person name="Shenoy N."/>
            <person name="Sisk P."/>
            <person name="Stolte C."/>
            <person name="Sykes S."/>
            <person name="Wortman J."/>
            <person name="Nusbaum C."/>
            <person name="Birren B."/>
        </authorList>
    </citation>
    <scope>NUCLEOTIDE SEQUENCE [LARGE SCALE GENOMIC DNA]</scope>
    <source>
        <strain evidence="2">ATCC MYA-4855 / 20631-21</strain>
    </source>
</reference>
<dbReference type="Gene3D" id="1.20.1280.140">
    <property type="match status" value="1"/>
</dbReference>
<sequence length="259" mass="27946">MMIDFPTFNPRGTRFTDSVGSGGRGEKGKDPMCKYGVIGEYIINSSPTHHPLPFASSSRKKPTSQSIQTNHLHFYPQPPTTTVNMRFSILPIALLATTVVADSASILAAMAKISGDTSKLNATIAKFHGGLIGLGESIPILIQSTTLLHDINQGTKAAGASVELTFDETIQVASATADLVTSVQSSLQTILRTKPRFDRLLVISPIILINLKQQKAATDKFSKAVITKLPEEFRAIAESITAPIDVAFNDAIAKYKKFF</sequence>
<dbReference type="EMBL" id="GL573223">
    <property type="protein sequence ID" value="ELR08776.1"/>
    <property type="molecule type" value="Genomic_DNA"/>
</dbReference>
<evidence type="ECO:0000313" key="1">
    <source>
        <dbReference type="EMBL" id="ELR08776.1"/>
    </source>
</evidence>
<dbReference type="HOGENOM" id="CLU_091392_0_0_1"/>
<dbReference type="OrthoDB" id="2422134at2759"/>
<dbReference type="PANTHER" id="PTHR38123">
    <property type="entry name" value="CELL WALL SERINE-THREONINE-RICH GALACTOMANNOPROTEIN MP1 (AFU_ORTHOLOGUE AFUA_4G03240)"/>
    <property type="match status" value="1"/>
</dbReference>
<proteinExistence type="predicted"/>